<protein>
    <submittedName>
        <fullName evidence="2">Uncharacterized protein</fullName>
    </submittedName>
</protein>
<dbReference type="Proteomes" id="UP000077202">
    <property type="component" value="Unassembled WGS sequence"/>
</dbReference>
<evidence type="ECO:0000313" key="2">
    <source>
        <dbReference type="EMBL" id="OAE33308.1"/>
    </source>
</evidence>
<evidence type="ECO:0000313" key="3">
    <source>
        <dbReference type="Proteomes" id="UP000077202"/>
    </source>
</evidence>
<comment type="caution">
    <text evidence="2">The sequence shown here is derived from an EMBL/GenBank/DDBJ whole genome shotgun (WGS) entry which is preliminary data.</text>
</comment>
<sequence>MGKRQKSRPSPSPDLSGASWYEREEEITRTAATYRGSVPSNFLDNVKVKYGGCLESLFSLLPSEESDCREVSDQDHSPGPGQDCIHGVIHLLTGLLLYYVKLPQSGRNISSGSVNVVGTRASQFGRPSVLQKQSRESTAAHPKLDDLILAELDLLFGATFGDGFRFSRSFGDSGTESNTRLEDRGADIPVFG</sequence>
<feature type="region of interest" description="Disordered" evidence="1">
    <location>
        <begin position="172"/>
        <end position="192"/>
    </location>
</feature>
<keyword evidence="3" id="KW-1185">Reference proteome</keyword>
<gene>
    <name evidence="2" type="ORF">AXG93_1200s1700</name>
</gene>
<feature type="region of interest" description="Disordered" evidence="1">
    <location>
        <begin position="1"/>
        <end position="20"/>
    </location>
</feature>
<reference evidence="2" key="1">
    <citation type="submission" date="2016-03" db="EMBL/GenBank/DDBJ databases">
        <title>Mechanisms controlling the formation of the plant cell surface in tip-growing cells are functionally conserved among land plants.</title>
        <authorList>
            <person name="Honkanen S."/>
            <person name="Jones V.A."/>
            <person name="Morieri G."/>
            <person name="Champion C."/>
            <person name="Hetherington A.J."/>
            <person name="Kelly S."/>
            <person name="Saint-Marcoux D."/>
            <person name="Proust H."/>
            <person name="Prescott H."/>
            <person name="Dolan L."/>
        </authorList>
    </citation>
    <scope>NUCLEOTIDE SEQUENCE [LARGE SCALE GENOMIC DNA]</scope>
    <source>
        <tissue evidence="2">Whole gametophyte</tissue>
    </source>
</reference>
<dbReference type="EMBL" id="LVLJ01000668">
    <property type="protein sequence ID" value="OAE33308.1"/>
    <property type="molecule type" value="Genomic_DNA"/>
</dbReference>
<dbReference type="AlphaFoldDB" id="A0A176WJH2"/>
<evidence type="ECO:0000256" key="1">
    <source>
        <dbReference type="SAM" id="MobiDB-lite"/>
    </source>
</evidence>
<organism evidence="2 3">
    <name type="scientific">Marchantia polymorpha subsp. ruderalis</name>
    <dbReference type="NCBI Taxonomy" id="1480154"/>
    <lineage>
        <taxon>Eukaryota</taxon>
        <taxon>Viridiplantae</taxon>
        <taxon>Streptophyta</taxon>
        <taxon>Embryophyta</taxon>
        <taxon>Marchantiophyta</taxon>
        <taxon>Marchantiopsida</taxon>
        <taxon>Marchantiidae</taxon>
        <taxon>Marchantiales</taxon>
        <taxon>Marchantiaceae</taxon>
        <taxon>Marchantia</taxon>
    </lineage>
</organism>
<name>A0A176WJH2_MARPO</name>
<proteinExistence type="predicted"/>
<accession>A0A176WJH2</accession>